<dbReference type="EMBL" id="CP023483">
    <property type="protein sequence ID" value="ATF26890.1"/>
    <property type="molecule type" value="Genomic_DNA"/>
</dbReference>
<keyword evidence="1" id="KW-0805">Transcription regulation</keyword>
<dbReference type="InterPro" id="IPR001034">
    <property type="entry name" value="DeoR_HTH"/>
</dbReference>
<dbReference type="SMART" id="SM00420">
    <property type="entry name" value="HTH_DEOR"/>
    <property type="match status" value="1"/>
</dbReference>
<keyword evidence="3" id="KW-0804">Transcription</keyword>
<evidence type="ECO:0000256" key="2">
    <source>
        <dbReference type="ARBA" id="ARBA00023125"/>
    </source>
</evidence>
<dbReference type="Pfam" id="PF08220">
    <property type="entry name" value="HTH_DeoR"/>
    <property type="match status" value="1"/>
</dbReference>
<dbReference type="InterPro" id="IPR018356">
    <property type="entry name" value="Tscrpt_reg_HTH_DeoR_CS"/>
</dbReference>
<protein>
    <submittedName>
        <fullName evidence="5">DeoR/GlpR transcriptional regulator</fullName>
    </submittedName>
</protein>
<dbReference type="PROSITE" id="PS51000">
    <property type="entry name" value="HTH_DEOR_2"/>
    <property type="match status" value="1"/>
</dbReference>
<dbReference type="InterPro" id="IPR050313">
    <property type="entry name" value="Carb_Metab_HTH_regulators"/>
</dbReference>
<name>A0A1D2LZJ8_BROTH</name>
<dbReference type="InterPro" id="IPR036390">
    <property type="entry name" value="WH_DNA-bd_sf"/>
</dbReference>
<dbReference type="OrthoDB" id="9797223at2"/>
<dbReference type="KEGG" id="bths:CNY62_11280"/>
<dbReference type="InterPro" id="IPR037171">
    <property type="entry name" value="NagB/RpiA_transferase-like"/>
</dbReference>
<keyword evidence="2" id="KW-0238">DNA-binding</keyword>
<evidence type="ECO:0000313" key="6">
    <source>
        <dbReference type="Proteomes" id="UP000243591"/>
    </source>
</evidence>
<dbReference type="Gene3D" id="1.10.10.10">
    <property type="entry name" value="Winged helix-like DNA-binding domain superfamily/Winged helix DNA-binding domain"/>
    <property type="match status" value="1"/>
</dbReference>
<dbReference type="PROSITE" id="PS00894">
    <property type="entry name" value="HTH_DEOR_1"/>
    <property type="match status" value="1"/>
</dbReference>
<organism evidence="5 6">
    <name type="scientific">Brochothrix thermosphacta</name>
    <name type="common">Microbacterium thermosphactum</name>
    <dbReference type="NCBI Taxonomy" id="2756"/>
    <lineage>
        <taxon>Bacteria</taxon>
        <taxon>Bacillati</taxon>
        <taxon>Bacillota</taxon>
        <taxon>Bacilli</taxon>
        <taxon>Bacillales</taxon>
        <taxon>Listeriaceae</taxon>
        <taxon>Brochothrix</taxon>
    </lineage>
</organism>
<keyword evidence="6" id="KW-1185">Reference proteome</keyword>
<reference evidence="5 6" key="1">
    <citation type="submission" date="2017-09" db="EMBL/GenBank/DDBJ databases">
        <title>Complete Genome Sequences of Two Strains of the Meat Spoilage Bacterium Brochothrix thermosphacta Isolated from Ground Chicken.</title>
        <authorList>
            <person name="Paoli G.C."/>
            <person name="Wijey C."/>
            <person name="Chen C.-Y."/>
            <person name="Nguyen L."/>
            <person name="Yan X."/>
            <person name="Irwin P.L."/>
        </authorList>
    </citation>
    <scope>NUCLEOTIDE SEQUENCE [LARGE SCALE GENOMIC DNA]</scope>
    <source>
        <strain evidence="5 6">BI</strain>
    </source>
</reference>
<dbReference type="GO" id="GO:0003700">
    <property type="term" value="F:DNA-binding transcription factor activity"/>
    <property type="evidence" value="ECO:0007669"/>
    <property type="project" value="InterPro"/>
</dbReference>
<dbReference type="Proteomes" id="UP000243591">
    <property type="component" value="Chromosome"/>
</dbReference>
<dbReference type="SMART" id="SM01134">
    <property type="entry name" value="DeoRC"/>
    <property type="match status" value="1"/>
</dbReference>
<evidence type="ECO:0000256" key="3">
    <source>
        <dbReference type="ARBA" id="ARBA00023163"/>
    </source>
</evidence>
<dbReference type="AlphaFoldDB" id="A0A1D2LZJ8"/>
<dbReference type="STRING" id="2756.BFR44_04785"/>
<dbReference type="RefSeq" id="WP_069125182.1">
    <property type="nucleotide sequence ID" value="NZ_CP023483.1"/>
</dbReference>
<evidence type="ECO:0000256" key="1">
    <source>
        <dbReference type="ARBA" id="ARBA00023015"/>
    </source>
</evidence>
<dbReference type="PANTHER" id="PTHR30363:SF60">
    <property type="entry name" value="HTH-TYPE TRANSCRIPTIONAL REGULATOR IOLR"/>
    <property type="match status" value="1"/>
</dbReference>
<accession>A0A1D2LZJ8</accession>
<dbReference type="PANTHER" id="PTHR30363">
    <property type="entry name" value="HTH-TYPE TRANSCRIPTIONAL REGULATOR SRLR-RELATED"/>
    <property type="match status" value="1"/>
</dbReference>
<evidence type="ECO:0000313" key="5">
    <source>
        <dbReference type="EMBL" id="ATF26890.1"/>
    </source>
</evidence>
<dbReference type="SUPFAM" id="SSF46785">
    <property type="entry name" value="Winged helix' DNA-binding domain"/>
    <property type="match status" value="1"/>
</dbReference>
<dbReference type="SUPFAM" id="SSF100950">
    <property type="entry name" value="NagB/RpiA/CoA transferase-like"/>
    <property type="match status" value="1"/>
</dbReference>
<dbReference type="Gene3D" id="3.40.50.1360">
    <property type="match status" value="1"/>
</dbReference>
<dbReference type="GO" id="GO:0003677">
    <property type="term" value="F:DNA binding"/>
    <property type="evidence" value="ECO:0007669"/>
    <property type="project" value="UniProtKB-KW"/>
</dbReference>
<feature type="domain" description="HTH deoR-type" evidence="4">
    <location>
        <begin position="2"/>
        <end position="57"/>
    </location>
</feature>
<dbReference type="InterPro" id="IPR014036">
    <property type="entry name" value="DeoR-like_C"/>
</dbReference>
<sequence length="260" mass="29123">MKAKRLIEIENYIELKGSVSLDELCEHFDVSKNTIRRDINLIIENGKVEKVYGGVKSLVNSELVAFEHRHITNQTTKHHIAAAAAATLIEDDDFIFIDSGTTTVGIIDQLPPNINITILTNSLDIINSASAFENIRLLLVGNTYKPETRSFVGLNIESIIGKYNISKAFMAASAVSIENGLTNSDLMEYDIKRNVVARATNIYLLVDHSKFDKSTLLTYAALEQIDGIITDQRLTAEYQQFCHTHHIDVIDTNITETRRI</sequence>
<evidence type="ECO:0000259" key="4">
    <source>
        <dbReference type="PROSITE" id="PS51000"/>
    </source>
</evidence>
<gene>
    <name evidence="5" type="ORF">CNY62_11280</name>
</gene>
<dbReference type="InterPro" id="IPR036388">
    <property type="entry name" value="WH-like_DNA-bd_sf"/>
</dbReference>
<proteinExistence type="predicted"/>
<dbReference type="PRINTS" id="PR00037">
    <property type="entry name" value="HTHLACR"/>
</dbReference>
<dbReference type="Pfam" id="PF00455">
    <property type="entry name" value="DeoRC"/>
    <property type="match status" value="1"/>
</dbReference>